<reference evidence="3 4" key="1">
    <citation type="submission" date="2018-05" db="EMBL/GenBank/DDBJ databases">
        <title>The Hungate 1000. A catalogue of reference genomes from the rumen microbiome.</title>
        <authorList>
            <person name="Kelly W."/>
        </authorList>
    </citation>
    <scope>NUCLEOTIDE SEQUENCE [LARGE SCALE GENOMIC DNA]</scope>
    <source>
        <strain evidence="3 4">NLAE-zl-C242</strain>
    </source>
</reference>
<dbReference type="InterPro" id="IPR029068">
    <property type="entry name" value="Glyas_Bleomycin-R_OHBP_Dase"/>
</dbReference>
<dbReference type="GO" id="GO:0046491">
    <property type="term" value="P:L-methylmalonyl-CoA metabolic process"/>
    <property type="evidence" value="ECO:0007669"/>
    <property type="project" value="TreeGrafter"/>
</dbReference>
<evidence type="ECO:0000313" key="3">
    <source>
        <dbReference type="EMBL" id="PWJ23799.1"/>
    </source>
</evidence>
<accession>A0A2Y9BKD8</accession>
<dbReference type="Gene3D" id="3.10.180.10">
    <property type="entry name" value="2,3-Dihydroxybiphenyl 1,2-Dioxygenase, domain 1"/>
    <property type="match status" value="1"/>
</dbReference>
<evidence type="ECO:0000259" key="2">
    <source>
        <dbReference type="PROSITE" id="PS51819"/>
    </source>
</evidence>
<dbReference type="SUPFAM" id="SSF54593">
    <property type="entry name" value="Glyoxalase/Bleomycin resistance protein/Dihydroxybiphenyl dioxygenase"/>
    <property type="match status" value="1"/>
</dbReference>
<keyword evidence="3" id="KW-0456">Lyase</keyword>
<dbReference type="Pfam" id="PF13669">
    <property type="entry name" value="Glyoxalase_4"/>
    <property type="match status" value="1"/>
</dbReference>
<name>A0A2Y9BKD8_9FIRM</name>
<dbReference type="GO" id="GO:0004493">
    <property type="term" value="F:methylmalonyl-CoA epimerase activity"/>
    <property type="evidence" value="ECO:0007669"/>
    <property type="project" value="TreeGrafter"/>
</dbReference>
<keyword evidence="4" id="KW-1185">Reference proteome</keyword>
<dbReference type="RefSeq" id="WP_109732636.1">
    <property type="nucleotide sequence ID" value="NZ_BAAACK010000025.1"/>
</dbReference>
<evidence type="ECO:0000256" key="1">
    <source>
        <dbReference type="ARBA" id="ARBA00022723"/>
    </source>
</evidence>
<dbReference type="GO" id="GO:0016829">
    <property type="term" value="F:lyase activity"/>
    <property type="evidence" value="ECO:0007669"/>
    <property type="project" value="UniProtKB-KW"/>
</dbReference>
<dbReference type="AlphaFoldDB" id="A0A2Y9BKD8"/>
<dbReference type="EMBL" id="QGDL01000012">
    <property type="protein sequence ID" value="PWJ23799.1"/>
    <property type="molecule type" value="Genomic_DNA"/>
</dbReference>
<dbReference type="PROSITE" id="PS51819">
    <property type="entry name" value="VOC"/>
    <property type="match status" value="1"/>
</dbReference>
<keyword evidence="1" id="KW-0479">Metal-binding</keyword>
<gene>
    <name evidence="3" type="ORF">A8806_11244</name>
</gene>
<dbReference type="GO" id="GO:0046872">
    <property type="term" value="F:metal ion binding"/>
    <property type="evidence" value="ECO:0007669"/>
    <property type="project" value="UniProtKB-KW"/>
</dbReference>
<feature type="domain" description="VOC" evidence="2">
    <location>
        <begin position="5"/>
        <end position="131"/>
    </location>
</feature>
<sequence length="132" mass="15066">MKPLRLHHVGIIMNSKERADLFLEQFGLETDYMEYVEEYHADCLFTKYTEQESPIELIIPTEGVLKEYNRGKGGIHHIALEVDDVEAARAEFEGKGMEMLEKVPVKGAGGILVNFLRPRYGLGVLVEFVQRI</sequence>
<dbReference type="InterPro" id="IPR051785">
    <property type="entry name" value="MMCE/EMCE_epimerase"/>
</dbReference>
<dbReference type="InterPro" id="IPR037523">
    <property type="entry name" value="VOC_core"/>
</dbReference>
<protein>
    <submittedName>
        <fullName evidence="3">Lactoylglutathione lyase/methylmalonyl-CoA/ethylmalonyl-CoA epimerase</fullName>
    </submittedName>
</protein>
<organism evidence="3 4">
    <name type="scientific">Faecalicatena orotica</name>
    <dbReference type="NCBI Taxonomy" id="1544"/>
    <lineage>
        <taxon>Bacteria</taxon>
        <taxon>Bacillati</taxon>
        <taxon>Bacillota</taxon>
        <taxon>Clostridia</taxon>
        <taxon>Lachnospirales</taxon>
        <taxon>Lachnospiraceae</taxon>
        <taxon>Faecalicatena</taxon>
    </lineage>
</organism>
<evidence type="ECO:0000313" key="4">
    <source>
        <dbReference type="Proteomes" id="UP000245845"/>
    </source>
</evidence>
<dbReference type="PANTHER" id="PTHR43048">
    <property type="entry name" value="METHYLMALONYL-COA EPIMERASE"/>
    <property type="match status" value="1"/>
</dbReference>
<dbReference type="PANTHER" id="PTHR43048:SF3">
    <property type="entry name" value="METHYLMALONYL-COA EPIMERASE, MITOCHONDRIAL"/>
    <property type="match status" value="1"/>
</dbReference>
<comment type="caution">
    <text evidence="3">The sequence shown here is derived from an EMBL/GenBank/DDBJ whole genome shotgun (WGS) entry which is preliminary data.</text>
</comment>
<dbReference type="Proteomes" id="UP000245845">
    <property type="component" value="Unassembled WGS sequence"/>
</dbReference>
<dbReference type="OrthoDB" id="9788468at2"/>
<proteinExistence type="predicted"/>